<organism evidence="2 3">
    <name type="scientific">Tritrichomonas musculus</name>
    <dbReference type="NCBI Taxonomy" id="1915356"/>
    <lineage>
        <taxon>Eukaryota</taxon>
        <taxon>Metamonada</taxon>
        <taxon>Parabasalia</taxon>
        <taxon>Tritrichomonadida</taxon>
        <taxon>Tritrichomonadidae</taxon>
        <taxon>Tritrichomonas</taxon>
    </lineage>
</organism>
<evidence type="ECO:0000256" key="1">
    <source>
        <dbReference type="SAM" id="MobiDB-lite"/>
    </source>
</evidence>
<dbReference type="Proteomes" id="UP001470230">
    <property type="component" value="Unassembled WGS sequence"/>
</dbReference>
<protein>
    <submittedName>
        <fullName evidence="2">Uncharacterized protein</fullName>
    </submittedName>
</protein>
<feature type="region of interest" description="Disordered" evidence="1">
    <location>
        <begin position="1"/>
        <end position="31"/>
    </location>
</feature>
<feature type="compositionally biased region" description="Basic and acidic residues" evidence="1">
    <location>
        <begin position="1"/>
        <end position="10"/>
    </location>
</feature>
<keyword evidence="3" id="KW-1185">Reference proteome</keyword>
<evidence type="ECO:0000313" key="3">
    <source>
        <dbReference type="Proteomes" id="UP001470230"/>
    </source>
</evidence>
<sequence length="109" mass="12540">MFEEGKRKLPSEQSDSPPFNEYLNSNCNQPPPFNERLNSNCNKPLSNEQFVPDCNLSLPFNEKLNSNGSKRPSLTLENRQIRITCVLCVDAFSCAFSLKKKKKDKRNDR</sequence>
<gene>
    <name evidence="2" type="ORF">M9Y10_040858</name>
</gene>
<accession>A0ABR2K5U6</accession>
<reference evidence="2 3" key="1">
    <citation type="submission" date="2024-04" db="EMBL/GenBank/DDBJ databases">
        <title>Tritrichomonas musculus Genome.</title>
        <authorList>
            <person name="Alves-Ferreira E."/>
            <person name="Grigg M."/>
            <person name="Lorenzi H."/>
            <person name="Galac M."/>
        </authorList>
    </citation>
    <scope>NUCLEOTIDE SEQUENCE [LARGE SCALE GENOMIC DNA]</scope>
    <source>
        <strain evidence="2 3">EAF2021</strain>
    </source>
</reference>
<feature type="compositionally biased region" description="Polar residues" evidence="1">
    <location>
        <begin position="11"/>
        <end position="28"/>
    </location>
</feature>
<name>A0ABR2K5U6_9EUKA</name>
<comment type="caution">
    <text evidence="2">The sequence shown here is derived from an EMBL/GenBank/DDBJ whole genome shotgun (WGS) entry which is preliminary data.</text>
</comment>
<dbReference type="EMBL" id="JAPFFF010000007">
    <property type="protein sequence ID" value="KAK8885410.1"/>
    <property type="molecule type" value="Genomic_DNA"/>
</dbReference>
<proteinExistence type="predicted"/>
<evidence type="ECO:0000313" key="2">
    <source>
        <dbReference type="EMBL" id="KAK8885410.1"/>
    </source>
</evidence>